<dbReference type="SUPFAM" id="SSF46785">
    <property type="entry name" value="Winged helix' DNA-binding domain"/>
    <property type="match status" value="1"/>
</dbReference>
<dbReference type="PANTHER" id="PTHR37811">
    <property type="entry name" value="BLL5343 PROTEIN"/>
    <property type="match status" value="1"/>
</dbReference>
<evidence type="ECO:0000259" key="1">
    <source>
        <dbReference type="PROSITE" id="PS51725"/>
    </source>
</evidence>
<organism evidence="2 3">
    <name type="scientific">Vibrio spartinae</name>
    <dbReference type="NCBI Taxonomy" id="1918945"/>
    <lineage>
        <taxon>Bacteria</taxon>
        <taxon>Pseudomonadati</taxon>
        <taxon>Pseudomonadota</taxon>
        <taxon>Gammaproteobacteria</taxon>
        <taxon>Vibrionales</taxon>
        <taxon>Vibrionaceae</taxon>
        <taxon>Vibrio</taxon>
    </lineage>
</organism>
<name>A0A1N6M3J1_9VIBR</name>
<dbReference type="RefSeq" id="WP_074372542.1">
    <property type="nucleotide sequence ID" value="NZ_AP024907.1"/>
</dbReference>
<feature type="domain" description="ABM" evidence="1">
    <location>
        <begin position="2"/>
        <end position="91"/>
    </location>
</feature>
<reference evidence="2 3" key="1">
    <citation type="submission" date="2016-12" db="EMBL/GenBank/DDBJ databases">
        <authorList>
            <person name="Song W.-J."/>
            <person name="Kurnit D.M."/>
        </authorList>
    </citation>
    <scope>NUCLEOTIDE SEQUENCE [LARGE SCALE GENOMIC DNA]</scope>
    <source>
        <strain evidence="2 3">CECT 9026</strain>
    </source>
</reference>
<accession>A0A1N6M3J1</accession>
<dbReference type="GO" id="GO:0004497">
    <property type="term" value="F:monooxygenase activity"/>
    <property type="evidence" value="ECO:0007669"/>
    <property type="project" value="UniProtKB-KW"/>
</dbReference>
<dbReference type="InterPro" id="IPR011008">
    <property type="entry name" value="Dimeric_a/b-barrel"/>
</dbReference>
<dbReference type="EMBL" id="FSSB01000010">
    <property type="protein sequence ID" value="SIO93988.1"/>
    <property type="molecule type" value="Genomic_DNA"/>
</dbReference>
<evidence type="ECO:0000313" key="3">
    <source>
        <dbReference type="Proteomes" id="UP000184774"/>
    </source>
</evidence>
<sequence length="270" mass="31223">MIAVLFEAMAVTEKKDRYFQLAEQLKPLLSNIEGFISIERFQSTTNPDKFISLSWWQDEEAIKKWKKNVQHKLAQNEGKSSIFSSYKINVLTSTTTSSHLSRLLKSNLVICLSQGRHRYFRLYNSSVAELLEKMMGMTFPVSRASRAKVPKELRKARTCYDHLAGEIAVKLYDSLVKNHWIESDGKKLTIQGQEKLLQLGVHLNAKTRRKACCPCLDWSERKFHVGGYLGASLLSFFENNHWIERVSGYREVMITSKGKKELDKHFFSHQ</sequence>
<dbReference type="SUPFAM" id="SSF54909">
    <property type="entry name" value="Dimeric alpha+beta barrel"/>
    <property type="match status" value="1"/>
</dbReference>
<dbReference type="InterPro" id="IPR052936">
    <property type="entry name" value="Jasmonate_Hydroxylase-like"/>
</dbReference>
<dbReference type="InterPro" id="IPR007138">
    <property type="entry name" value="ABM_dom"/>
</dbReference>
<keyword evidence="2" id="KW-0503">Monooxygenase</keyword>
<proteinExistence type="predicted"/>
<keyword evidence="2" id="KW-0560">Oxidoreductase</keyword>
<dbReference type="Pfam" id="PF03992">
    <property type="entry name" value="ABM"/>
    <property type="match status" value="1"/>
</dbReference>
<dbReference type="PANTHER" id="PTHR37811:SF2">
    <property type="entry name" value="ABM DOMAIN-CONTAINING PROTEIN"/>
    <property type="match status" value="1"/>
</dbReference>
<dbReference type="AlphaFoldDB" id="A0A1N6M3J1"/>
<dbReference type="Proteomes" id="UP000184774">
    <property type="component" value="Unassembled WGS sequence"/>
</dbReference>
<dbReference type="InterPro" id="IPR036390">
    <property type="entry name" value="WH_DNA-bd_sf"/>
</dbReference>
<dbReference type="Gene3D" id="1.10.10.10">
    <property type="entry name" value="Winged helix-like DNA-binding domain superfamily/Winged helix DNA-binding domain"/>
    <property type="match status" value="1"/>
</dbReference>
<protein>
    <submittedName>
        <fullName evidence="2">Antibiotic biosynthesis monooxygenase</fullName>
    </submittedName>
</protein>
<dbReference type="InterPro" id="IPR036388">
    <property type="entry name" value="WH-like_DNA-bd_sf"/>
</dbReference>
<evidence type="ECO:0000313" key="2">
    <source>
        <dbReference type="EMBL" id="SIO93988.1"/>
    </source>
</evidence>
<dbReference type="OrthoDB" id="9797716at2"/>
<gene>
    <name evidence="2" type="ORF">VSP9026_01669</name>
</gene>
<dbReference type="PROSITE" id="PS51725">
    <property type="entry name" value="ABM"/>
    <property type="match status" value="1"/>
</dbReference>
<dbReference type="Gene3D" id="3.30.70.100">
    <property type="match status" value="1"/>
</dbReference>